<comment type="caution">
    <text evidence="1">The sequence shown here is derived from an EMBL/GenBank/DDBJ whole genome shotgun (WGS) entry which is preliminary data.</text>
</comment>
<evidence type="ECO:0000313" key="1">
    <source>
        <dbReference type="EMBL" id="OGL78773.1"/>
    </source>
</evidence>
<name>A0A1F7UKF7_9BACT</name>
<evidence type="ECO:0000313" key="2">
    <source>
        <dbReference type="Proteomes" id="UP000176603"/>
    </source>
</evidence>
<dbReference type="Gene3D" id="3.90.550.10">
    <property type="entry name" value="Spore Coat Polysaccharide Biosynthesis Protein SpsA, Chain A"/>
    <property type="match status" value="1"/>
</dbReference>
<dbReference type="STRING" id="1802399.A3E39_01265"/>
<dbReference type="SUPFAM" id="SSF53448">
    <property type="entry name" value="Nucleotide-diphospho-sugar transferases"/>
    <property type="match status" value="1"/>
</dbReference>
<evidence type="ECO:0008006" key="3">
    <source>
        <dbReference type="Google" id="ProtNLM"/>
    </source>
</evidence>
<gene>
    <name evidence="1" type="ORF">A3E39_01265</name>
</gene>
<sequence length="274" mass="31896">MEKIPCSVGVLTLNAKTQLERLLPIIVPVFDDVYIMDGNSTDGTVEYARSMGVRVEKQFDTDEPDQRIKDFRAMRLRLWSKGRHDWRFLVDADEIPTPEVMDLARRIVAENDTNTAHTVQRLTQLPDERVVLNALFYPYRYPNIFAHSSGVTLGERAVHERLVFPSDVKLVDHDEAILDPQPSARVWRKRQMKYLALEAKTIASTSWSHLFRWIIWYNIRSFTGQLLKAIKASVVGLIRGETSLPWSYNEIFLEYRLRSMWVNGKAWAEKRRST</sequence>
<organism evidence="1 2">
    <name type="scientific">Candidatus Uhrbacteria bacterium RIFCSPHIGHO2_12_FULL_60_25</name>
    <dbReference type="NCBI Taxonomy" id="1802399"/>
    <lineage>
        <taxon>Bacteria</taxon>
        <taxon>Candidatus Uhriibacteriota</taxon>
    </lineage>
</organism>
<accession>A0A1F7UKF7</accession>
<dbReference type="InterPro" id="IPR029044">
    <property type="entry name" value="Nucleotide-diphossugar_trans"/>
</dbReference>
<reference evidence="1 2" key="1">
    <citation type="journal article" date="2016" name="Nat. Commun.">
        <title>Thousands of microbial genomes shed light on interconnected biogeochemical processes in an aquifer system.</title>
        <authorList>
            <person name="Anantharaman K."/>
            <person name="Brown C.T."/>
            <person name="Hug L.A."/>
            <person name="Sharon I."/>
            <person name="Castelle C.J."/>
            <person name="Probst A.J."/>
            <person name="Thomas B.C."/>
            <person name="Singh A."/>
            <person name="Wilkins M.J."/>
            <person name="Karaoz U."/>
            <person name="Brodie E.L."/>
            <person name="Williams K.H."/>
            <person name="Hubbard S.S."/>
            <person name="Banfield J.F."/>
        </authorList>
    </citation>
    <scope>NUCLEOTIDE SEQUENCE [LARGE SCALE GENOMIC DNA]</scope>
</reference>
<protein>
    <recommendedName>
        <fullName evidence="3">Glycosyltransferase 2-like domain-containing protein</fullName>
    </recommendedName>
</protein>
<dbReference type="EMBL" id="MGEH01000024">
    <property type="protein sequence ID" value="OGL78773.1"/>
    <property type="molecule type" value="Genomic_DNA"/>
</dbReference>
<proteinExistence type="predicted"/>
<dbReference type="Proteomes" id="UP000176603">
    <property type="component" value="Unassembled WGS sequence"/>
</dbReference>
<dbReference type="AlphaFoldDB" id="A0A1F7UKF7"/>